<dbReference type="STRING" id="436010.A0A167VJ07"/>
<dbReference type="EMBL" id="KV417865">
    <property type="protein sequence ID" value="KZP05065.1"/>
    <property type="molecule type" value="Genomic_DNA"/>
</dbReference>
<evidence type="ECO:0000256" key="3">
    <source>
        <dbReference type="ARBA" id="ARBA00023136"/>
    </source>
</evidence>
<sequence length="109" mass="12097">MCEAVGATCTTASLTRKDQCFEQYSELLEGLFKTSNRTTFWSNMLYSPSQAMSLFDIALLFLYSSHFISNLNLKFSICGFVVGLMSNILSGGRMRAQRSSGCLCEGYVV</sequence>
<gene>
    <name evidence="5" type="ORF">FIBSPDRAFT_903792</name>
</gene>
<organism evidence="5 6">
    <name type="scientific">Athelia psychrophila</name>
    <dbReference type="NCBI Taxonomy" id="1759441"/>
    <lineage>
        <taxon>Eukaryota</taxon>
        <taxon>Fungi</taxon>
        <taxon>Dikarya</taxon>
        <taxon>Basidiomycota</taxon>
        <taxon>Agaricomycotina</taxon>
        <taxon>Agaricomycetes</taxon>
        <taxon>Agaricomycetidae</taxon>
        <taxon>Atheliales</taxon>
        <taxon>Atheliaceae</taxon>
        <taxon>Athelia</taxon>
    </lineage>
</organism>
<evidence type="ECO:0000256" key="4">
    <source>
        <dbReference type="SAM" id="Phobius"/>
    </source>
</evidence>
<evidence type="ECO:0000313" key="5">
    <source>
        <dbReference type="EMBL" id="KZP05065.1"/>
    </source>
</evidence>
<accession>A0A167VJ07</accession>
<dbReference type="AlphaFoldDB" id="A0A167VJ07"/>
<evidence type="ECO:0000256" key="1">
    <source>
        <dbReference type="ARBA" id="ARBA00022692"/>
    </source>
</evidence>
<dbReference type="Proteomes" id="UP000076532">
    <property type="component" value="Unassembled WGS sequence"/>
</dbReference>
<dbReference type="InterPro" id="IPR036640">
    <property type="entry name" value="ABC1_TM_sf"/>
</dbReference>
<reference evidence="5 6" key="1">
    <citation type="journal article" date="2016" name="Mol. Biol. Evol.">
        <title>Comparative Genomics of Early-Diverging Mushroom-Forming Fungi Provides Insights into the Origins of Lignocellulose Decay Capabilities.</title>
        <authorList>
            <person name="Nagy L.G."/>
            <person name="Riley R."/>
            <person name="Tritt A."/>
            <person name="Adam C."/>
            <person name="Daum C."/>
            <person name="Floudas D."/>
            <person name="Sun H."/>
            <person name="Yadav J.S."/>
            <person name="Pangilinan J."/>
            <person name="Larsson K.H."/>
            <person name="Matsuura K."/>
            <person name="Barry K."/>
            <person name="Labutti K."/>
            <person name="Kuo R."/>
            <person name="Ohm R.A."/>
            <person name="Bhattacharya S.S."/>
            <person name="Shirouzu T."/>
            <person name="Yoshinaga Y."/>
            <person name="Martin F.M."/>
            <person name="Grigoriev I.V."/>
            <person name="Hibbett D.S."/>
        </authorList>
    </citation>
    <scope>NUCLEOTIDE SEQUENCE [LARGE SCALE GENOMIC DNA]</scope>
    <source>
        <strain evidence="5 6">CBS 109695</strain>
    </source>
</reference>
<keyword evidence="2 4" id="KW-1133">Transmembrane helix</keyword>
<name>A0A167VJ07_9AGAM</name>
<keyword evidence="6" id="KW-1185">Reference proteome</keyword>
<protein>
    <submittedName>
        <fullName evidence="5">Uncharacterized protein</fullName>
    </submittedName>
</protein>
<feature type="transmembrane region" description="Helical" evidence="4">
    <location>
        <begin position="71"/>
        <end position="89"/>
    </location>
</feature>
<proteinExistence type="predicted"/>
<feature type="transmembrane region" description="Helical" evidence="4">
    <location>
        <begin position="45"/>
        <end position="65"/>
    </location>
</feature>
<evidence type="ECO:0000256" key="2">
    <source>
        <dbReference type="ARBA" id="ARBA00022989"/>
    </source>
</evidence>
<dbReference type="Gene3D" id="1.20.1560.10">
    <property type="entry name" value="ABC transporter type 1, transmembrane domain"/>
    <property type="match status" value="1"/>
</dbReference>
<dbReference type="SUPFAM" id="SSF90123">
    <property type="entry name" value="ABC transporter transmembrane region"/>
    <property type="match status" value="1"/>
</dbReference>
<dbReference type="GO" id="GO:0016020">
    <property type="term" value="C:membrane"/>
    <property type="evidence" value="ECO:0007669"/>
    <property type="project" value="InterPro"/>
</dbReference>
<dbReference type="OrthoDB" id="6500128at2759"/>
<evidence type="ECO:0000313" key="6">
    <source>
        <dbReference type="Proteomes" id="UP000076532"/>
    </source>
</evidence>
<keyword evidence="1 4" id="KW-0812">Transmembrane</keyword>
<dbReference type="GO" id="GO:0005524">
    <property type="term" value="F:ATP binding"/>
    <property type="evidence" value="ECO:0007669"/>
    <property type="project" value="InterPro"/>
</dbReference>
<keyword evidence="3 4" id="KW-0472">Membrane</keyword>